<evidence type="ECO:0000313" key="1">
    <source>
        <dbReference type="EMBL" id="KRX03630.1"/>
    </source>
</evidence>
<reference evidence="1 2" key="1">
    <citation type="journal article" date="2015" name="Sci. Rep.">
        <title>Genome of the facultative scuticociliatosis pathogen Pseudocohnilembus persalinus provides insight into its virulence through horizontal gene transfer.</title>
        <authorList>
            <person name="Xiong J."/>
            <person name="Wang G."/>
            <person name="Cheng J."/>
            <person name="Tian M."/>
            <person name="Pan X."/>
            <person name="Warren A."/>
            <person name="Jiang C."/>
            <person name="Yuan D."/>
            <person name="Miao W."/>
        </authorList>
    </citation>
    <scope>NUCLEOTIDE SEQUENCE [LARGE SCALE GENOMIC DNA]</scope>
    <source>
        <strain evidence="1">36N120E</strain>
    </source>
</reference>
<dbReference type="InParanoid" id="A0A0V0QMZ2"/>
<name>A0A0V0QMZ2_PSEPJ</name>
<dbReference type="EMBL" id="LDAU01000129">
    <property type="protein sequence ID" value="KRX03630.1"/>
    <property type="molecule type" value="Genomic_DNA"/>
</dbReference>
<accession>A0A0V0QMZ2</accession>
<comment type="caution">
    <text evidence="1">The sequence shown here is derived from an EMBL/GenBank/DDBJ whole genome shotgun (WGS) entry which is preliminary data.</text>
</comment>
<proteinExistence type="predicted"/>
<dbReference type="Proteomes" id="UP000054937">
    <property type="component" value="Unassembled WGS sequence"/>
</dbReference>
<organism evidence="1 2">
    <name type="scientific">Pseudocohnilembus persalinus</name>
    <name type="common">Ciliate</name>
    <dbReference type="NCBI Taxonomy" id="266149"/>
    <lineage>
        <taxon>Eukaryota</taxon>
        <taxon>Sar</taxon>
        <taxon>Alveolata</taxon>
        <taxon>Ciliophora</taxon>
        <taxon>Intramacronucleata</taxon>
        <taxon>Oligohymenophorea</taxon>
        <taxon>Scuticociliatia</taxon>
        <taxon>Philasterida</taxon>
        <taxon>Pseudocohnilembidae</taxon>
        <taxon>Pseudocohnilembus</taxon>
    </lineage>
</organism>
<protein>
    <submittedName>
        <fullName evidence="1">Uncharacterized protein</fullName>
    </submittedName>
</protein>
<dbReference type="AlphaFoldDB" id="A0A0V0QMZ2"/>
<evidence type="ECO:0000313" key="2">
    <source>
        <dbReference type="Proteomes" id="UP000054937"/>
    </source>
</evidence>
<keyword evidence="2" id="KW-1185">Reference proteome</keyword>
<sequence>MLNLITNRGENILKSQKYMNVSQKQSQLSQSVFSNEQKEGIRGKYDHLYLETQYLLGVCHFFLQDNDKGSKDKSFEYFISILERLRKTNMSKVQIQKKFLFIFLQKTI</sequence>
<gene>
    <name evidence="1" type="ORF">PPERSA_04182</name>
</gene>